<dbReference type="RefSeq" id="XP_007770552.1">
    <property type="nucleotide sequence ID" value="XM_007772362.1"/>
</dbReference>
<dbReference type="OrthoDB" id="2677843at2759"/>
<reference evidence="3" key="1">
    <citation type="journal article" date="2012" name="Science">
        <title>The Paleozoic origin of enzymatic lignin decomposition reconstructed from 31 fungal genomes.</title>
        <authorList>
            <person name="Floudas D."/>
            <person name="Binder M."/>
            <person name="Riley R."/>
            <person name="Barry K."/>
            <person name="Blanchette R.A."/>
            <person name="Henrissat B."/>
            <person name="Martinez A.T."/>
            <person name="Otillar R."/>
            <person name="Spatafora J.W."/>
            <person name="Yadav J.S."/>
            <person name="Aerts A."/>
            <person name="Benoit I."/>
            <person name="Boyd A."/>
            <person name="Carlson A."/>
            <person name="Copeland A."/>
            <person name="Coutinho P.M."/>
            <person name="de Vries R.P."/>
            <person name="Ferreira P."/>
            <person name="Findley K."/>
            <person name="Foster B."/>
            <person name="Gaskell J."/>
            <person name="Glotzer D."/>
            <person name="Gorecki P."/>
            <person name="Heitman J."/>
            <person name="Hesse C."/>
            <person name="Hori C."/>
            <person name="Igarashi K."/>
            <person name="Jurgens J.A."/>
            <person name="Kallen N."/>
            <person name="Kersten P."/>
            <person name="Kohler A."/>
            <person name="Kuees U."/>
            <person name="Kumar T.K.A."/>
            <person name="Kuo A."/>
            <person name="LaButti K."/>
            <person name="Larrondo L.F."/>
            <person name="Lindquist E."/>
            <person name="Ling A."/>
            <person name="Lombard V."/>
            <person name="Lucas S."/>
            <person name="Lundell T."/>
            <person name="Martin R."/>
            <person name="McLaughlin D.J."/>
            <person name="Morgenstern I."/>
            <person name="Morin E."/>
            <person name="Murat C."/>
            <person name="Nagy L.G."/>
            <person name="Nolan M."/>
            <person name="Ohm R.A."/>
            <person name="Patyshakuliyeva A."/>
            <person name="Rokas A."/>
            <person name="Ruiz-Duenas F.J."/>
            <person name="Sabat G."/>
            <person name="Salamov A."/>
            <person name="Samejima M."/>
            <person name="Schmutz J."/>
            <person name="Slot J.C."/>
            <person name="St John F."/>
            <person name="Stenlid J."/>
            <person name="Sun H."/>
            <person name="Sun S."/>
            <person name="Syed K."/>
            <person name="Tsang A."/>
            <person name="Wiebenga A."/>
            <person name="Young D."/>
            <person name="Pisabarro A."/>
            <person name="Eastwood D.C."/>
            <person name="Martin F."/>
            <person name="Cullen D."/>
            <person name="Grigoriev I.V."/>
            <person name="Hibbett D.S."/>
        </authorList>
    </citation>
    <scope>NUCLEOTIDE SEQUENCE [LARGE SCALE GENOMIC DNA]</scope>
    <source>
        <strain evidence="3">RWD-64-598 SS2</strain>
    </source>
</reference>
<dbReference type="KEGG" id="cput:CONPUDRAFT_74829"/>
<accession>A0A5M3MJZ1</accession>
<dbReference type="GeneID" id="19209285"/>
<evidence type="ECO:0000256" key="1">
    <source>
        <dbReference type="SAM" id="MobiDB-lite"/>
    </source>
</evidence>
<dbReference type="AlphaFoldDB" id="A0A5M3MJZ1"/>
<organism evidence="2 3">
    <name type="scientific">Coniophora puteana (strain RWD-64-598)</name>
    <name type="common">Brown rot fungus</name>
    <dbReference type="NCBI Taxonomy" id="741705"/>
    <lineage>
        <taxon>Eukaryota</taxon>
        <taxon>Fungi</taxon>
        <taxon>Dikarya</taxon>
        <taxon>Basidiomycota</taxon>
        <taxon>Agaricomycotina</taxon>
        <taxon>Agaricomycetes</taxon>
        <taxon>Agaricomycetidae</taxon>
        <taxon>Boletales</taxon>
        <taxon>Coniophorineae</taxon>
        <taxon>Coniophoraceae</taxon>
        <taxon>Coniophora</taxon>
    </lineage>
</organism>
<comment type="caution">
    <text evidence="2">The sequence shown here is derived from an EMBL/GenBank/DDBJ whole genome shotgun (WGS) entry which is preliminary data.</text>
</comment>
<protein>
    <submittedName>
        <fullName evidence="2">Uncharacterized protein</fullName>
    </submittedName>
</protein>
<feature type="compositionally biased region" description="Polar residues" evidence="1">
    <location>
        <begin position="1"/>
        <end position="12"/>
    </location>
</feature>
<name>A0A5M3MJZ1_CONPW</name>
<proteinExistence type="predicted"/>
<evidence type="ECO:0000313" key="3">
    <source>
        <dbReference type="Proteomes" id="UP000053558"/>
    </source>
</evidence>
<evidence type="ECO:0000313" key="2">
    <source>
        <dbReference type="EMBL" id="EIW79376.1"/>
    </source>
</evidence>
<gene>
    <name evidence="2" type="ORF">CONPUDRAFT_74829</name>
</gene>
<sequence>MGISAQHSNSETSGDELPGDYRDVLFNPTARTRRKRLLLYHTPIYRYYLVPRNSLRNKVIVERPYPGHAPIVHTYPFSTLGPIISHVRPQYAIWGTVMKWDTFSSPEDEDMRPALRQILALNAPELGDRGDKALISLLLSVYDYWNAKEPFPKFFSHTRATRRFHATYGVPPAVDDHQEAYFSGEESHGLEQTSVDVEQVAQWCMESDRAAHESGGWETCLLNDEQFADCASASVSESVLPPLTTNYWCKWRASWKHPRGKRFKTSRFSSNDWAALEHHMYLPTASL</sequence>
<dbReference type="Proteomes" id="UP000053558">
    <property type="component" value="Unassembled WGS sequence"/>
</dbReference>
<dbReference type="EMBL" id="JH711581">
    <property type="protein sequence ID" value="EIW79376.1"/>
    <property type="molecule type" value="Genomic_DNA"/>
</dbReference>
<keyword evidence="3" id="KW-1185">Reference proteome</keyword>
<feature type="region of interest" description="Disordered" evidence="1">
    <location>
        <begin position="1"/>
        <end position="21"/>
    </location>
</feature>